<dbReference type="Gene3D" id="3.40.720.10">
    <property type="entry name" value="Alkaline Phosphatase, subunit A"/>
    <property type="match status" value="1"/>
</dbReference>
<dbReference type="AlphaFoldDB" id="X1IDG3"/>
<dbReference type="InterPro" id="IPR050738">
    <property type="entry name" value="Sulfatase"/>
</dbReference>
<gene>
    <name evidence="3" type="ORF">S03H2_41095</name>
</gene>
<dbReference type="PANTHER" id="PTHR42693:SF33">
    <property type="entry name" value="ARYLSULFATASE"/>
    <property type="match status" value="1"/>
</dbReference>
<protein>
    <recommendedName>
        <fullName evidence="2">Sulfatase N-terminal domain-containing protein</fullName>
    </recommendedName>
</protein>
<proteinExistence type="inferred from homology"/>
<accession>X1IDG3</accession>
<comment type="similarity">
    <text evidence="1">Belongs to the sulfatase family.</text>
</comment>
<dbReference type="GO" id="GO:0004065">
    <property type="term" value="F:arylsulfatase activity"/>
    <property type="evidence" value="ECO:0007669"/>
    <property type="project" value="TreeGrafter"/>
</dbReference>
<dbReference type="PANTHER" id="PTHR42693">
    <property type="entry name" value="ARYLSULFATASE FAMILY MEMBER"/>
    <property type="match status" value="1"/>
</dbReference>
<sequence length="232" mass="26649">RMVVRGDNGNGEIMSVKALYCERLHYLDTELGILINYLKSSGLWDESLIILTGDHGLGGVLWKKHGDFALYDERIRVPFVVKRPEGSSQGPERIETPTNASISALSIICSTLDIPFPSDQENLPQWSRELEGIAISETIMHPEHHDYALALTSNEYKYFFRCKINWEKVQMEEFLYDKLFRISNGKTDEVNDISHHRPKEVRRFKELAVNVVQSNLAFLRSHLPVNLTDLAY</sequence>
<dbReference type="InterPro" id="IPR017850">
    <property type="entry name" value="Alkaline_phosphatase_core_sf"/>
</dbReference>
<comment type="caution">
    <text evidence="3">The sequence shown here is derived from an EMBL/GenBank/DDBJ whole genome shotgun (WGS) entry which is preliminary data.</text>
</comment>
<dbReference type="EMBL" id="BARU01025513">
    <property type="protein sequence ID" value="GAH67315.1"/>
    <property type="molecule type" value="Genomic_DNA"/>
</dbReference>
<reference evidence="3" key="1">
    <citation type="journal article" date="2014" name="Front. Microbiol.">
        <title>High frequency of phylogenetically diverse reductive dehalogenase-homologous genes in deep subseafloor sedimentary metagenomes.</title>
        <authorList>
            <person name="Kawai M."/>
            <person name="Futagami T."/>
            <person name="Toyoda A."/>
            <person name="Takaki Y."/>
            <person name="Nishi S."/>
            <person name="Hori S."/>
            <person name="Arai W."/>
            <person name="Tsubouchi T."/>
            <person name="Morono Y."/>
            <person name="Uchiyama I."/>
            <person name="Ito T."/>
            <person name="Fujiyama A."/>
            <person name="Inagaki F."/>
            <person name="Takami H."/>
        </authorList>
    </citation>
    <scope>NUCLEOTIDE SEQUENCE</scope>
    <source>
        <strain evidence="3">Expedition CK06-06</strain>
    </source>
</reference>
<evidence type="ECO:0000313" key="3">
    <source>
        <dbReference type="EMBL" id="GAH67315.1"/>
    </source>
</evidence>
<dbReference type="InterPro" id="IPR000917">
    <property type="entry name" value="Sulfatase_N"/>
</dbReference>
<dbReference type="Pfam" id="PF00884">
    <property type="entry name" value="Sulfatase"/>
    <property type="match status" value="1"/>
</dbReference>
<evidence type="ECO:0000256" key="1">
    <source>
        <dbReference type="ARBA" id="ARBA00008779"/>
    </source>
</evidence>
<organism evidence="3">
    <name type="scientific">marine sediment metagenome</name>
    <dbReference type="NCBI Taxonomy" id="412755"/>
    <lineage>
        <taxon>unclassified sequences</taxon>
        <taxon>metagenomes</taxon>
        <taxon>ecological metagenomes</taxon>
    </lineage>
</organism>
<feature type="domain" description="Sulfatase N-terminal" evidence="2">
    <location>
        <begin position="15"/>
        <end position="99"/>
    </location>
</feature>
<name>X1IDG3_9ZZZZ</name>
<feature type="non-terminal residue" evidence="3">
    <location>
        <position position="1"/>
    </location>
</feature>
<dbReference type="SUPFAM" id="SSF53649">
    <property type="entry name" value="Alkaline phosphatase-like"/>
    <property type="match status" value="1"/>
</dbReference>
<evidence type="ECO:0000259" key="2">
    <source>
        <dbReference type="Pfam" id="PF00884"/>
    </source>
</evidence>